<dbReference type="InterPro" id="IPR003033">
    <property type="entry name" value="SCP2_sterol-bd_dom"/>
</dbReference>
<evidence type="ECO:0000259" key="1">
    <source>
        <dbReference type="Pfam" id="PF02036"/>
    </source>
</evidence>
<dbReference type="Proteomes" id="UP000198253">
    <property type="component" value="Chromosome I"/>
</dbReference>
<gene>
    <name evidence="2" type="ORF">GA0070618_5260</name>
</gene>
<name>A0A1C4ZHX2_MICEC</name>
<keyword evidence="3" id="KW-1185">Reference proteome</keyword>
<dbReference type="EMBL" id="LT607413">
    <property type="protein sequence ID" value="SCF32459.1"/>
    <property type="molecule type" value="Genomic_DNA"/>
</dbReference>
<accession>A0A1C4ZHX2</accession>
<reference evidence="3" key="1">
    <citation type="submission" date="2016-06" db="EMBL/GenBank/DDBJ databases">
        <authorList>
            <person name="Varghese N."/>
            <person name="Submissions Spin"/>
        </authorList>
    </citation>
    <scope>NUCLEOTIDE SEQUENCE [LARGE SCALE GENOMIC DNA]</scope>
    <source>
        <strain evidence="3">DSM 43816</strain>
    </source>
</reference>
<dbReference type="Pfam" id="PF02036">
    <property type="entry name" value="SCP2"/>
    <property type="match status" value="1"/>
</dbReference>
<sequence>MLPVVRRILGKVVPMSEATRTFFEALERRGHERLLKKTNGTIRFDLERDHGVDHWLVEIRGGVVRVSQQNSDADAVVRADSAFFDRMARGEAKPVAAWLRNDITSEGQFRFILLLERLFAPPRAARHPRFAARSCRRQG</sequence>
<protein>
    <submittedName>
        <fullName evidence="2">Putative sterol carrier protein</fullName>
    </submittedName>
</protein>
<feature type="domain" description="SCP2" evidence="1">
    <location>
        <begin position="24"/>
        <end position="119"/>
    </location>
</feature>
<dbReference type="SUPFAM" id="SSF55718">
    <property type="entry name" value="SCP-like"/>
    <property type="match status" value="1"/>
</dbReference>
<dbReference type="InterPro" id="IPR036527">
    <property type="entry name" value="SCP2_sterol-bd_dom_sf"/>
</dbReference>
<dbReference type="Gene3D" id="3.30.1050.10">
    <property type="entry name" value="SCP2 sterol-binding domain"/>
    <property type="match status" value="1"/>
</dbReference>
<evidence type="ECO:0000313" key="3">
    <source>
        <dbReference type="Proteomes" id="UP000198253"/>
    </source>
</evidence>
<proteinExistence type="predicted"/>
<evidence type="ECO:0000313" key="2">
    <source>
        <dbReference type="EMBL" id="SCF32459.1"/>
    </source>
</evidence>
<dbReference type="InParanoid" id="A0A1C4ZHX2"/>
<dbReference type="AlphaFoldDB" id="A0A1C4ZHX2"/>
<organism evidence="2 3">
    <name type="scientific">Micromonospora echinospora</name>
    <name type="common">Micromonospora purpurea</name>
    <dbReference type="NCBI Taxonomy" id="1877"/>
    <lineage>
        <taxon>Bacteria</taxon>
        <taxon>Bacillati</taxon>
        <taxon>Actinomycetota</taxon>
        <taxon>Actinomycetes</taxon>
        <taxon>Micromonosporales</taxon>
        <taxon>Micromonosporaceae</taxon>
        <taxon>Micromonospora</taxon>
    </lineage>
</organism>